<dbReference type="InterPro" id="IPR004564">
    <property type="entry name" value="OM_lipoprot_carrier_LolA-like"/>
</dbReference>
<keyword evidence="2" id="KW-0813">Transport</keyword>
<dbReference type="Proteomes" id="UP000651977">
    <property type="component" value="Unassembled WGS sequence"/>
</dbReference>
<evidence type="ECO:0000313" key="6">
    <source>
        <dbReference type="EMBL" id="GGB07930.1"/>
    </source>
</evidence>
<keyword evidence="4" id="KW-0653">Protein transport</keyword>
<proteinExistence type="predicted"/>
<evidence type="ECO:0000256" key="4">
    <source>
        <dbReference type="ARBA" id="ARBA00022927"/>
    </source>
</evidence>
<sequence>MFRRLIRHGAAVLIYSLVGFTASANNWQAFDQNSAWLQQLSMGQEGLYRAHFNQARHLQIMQQPLLSSGEVILKAEQGLIWQQLKPFQQTLVVSASQVSQYDRDAQPMQLPVAAQQMIQAWAPMMQQVILGQWSALEQRFEVRLAEGSNIEHWQMQLTPRDQQMQAALANIELSGGQQLQDIAIYQQNGDVLRIELEQQAWQALNPQQQSWLND</sequence>
<accession>A0ABQ1I2H7</accession>
<dbReference type="Pfam" id="PF03548">
    <property type="entry name" value="LolA"/>
    <property type="match status" value="1"/>
</dbReference>
<reference evidence="7" key="1">
    <citation type="journal article" date="2019" name="Int. J. Syst. Evol. Microbiol.">
        <title>The Global Catalogue of Microorganisms (GCM) 10K type strain sequencing project: providing services to taxonomists for standard genome sequencing and annotation.</title>
        <authorList>
            <consortium name="The Broad Institute Genomics Platform"/>
            <consortium name="The Broad Institute Genome Sequencing Center for Infectious Disease"/>
            <person name="Wu L."/>
            <person name="Ma J."/>
        </authorList>
    </citation>
    <scope>NUCLEOTIDE SEQUENCE [LARGE SCALE GENOMIC DNA]</scope>
    <source>
        <strain evidence="7">CGMCC 1.10131</strain>
    </source>
</reference>
<keyword evidence="3 5" id="KW-0732">Signal</keyword>
<evidence type="ECO:0000256" key="5">
    <source>
        <dbReference type="SAM" id="SignalP"/>
    </source>
</evidence>
<dbReference type="CDD" id="cd16325">
    <property type="entry name" value="LolA"/>
    <property type="match status" value="1"/>
</dbReference>
<evidence type="ECO:0000256" key="1">
    <source>
        <dbReference type="ARBA" id="ARBA00011245"/>
    </source>
</evidence>
<evidence type="ECO:0000256" key="2">
    <source>
        <dbReference type="ARBA" id="ARBA00022448"/>
    </source>
</evidence>
<comment type="caution">
    <text evidence="6">The sequence shown here is derived from an EMBL/GenBank/DDBJ whole genome shotgun (WGS) entry which is preliminary data.</text>
</comment>
<gene>
    <name evidence="6" type="ORF">GCM10007414_21640</name>
</gene>
<comment type="subunit">
    <text evidence="1">Monomer.</text>
</comment>
<dbReference type="InterPro" id="IPR029046">
    <property type="entry name" value="LolA/LolB/LppX"/>
</dbReference>
<dbReference type="SUPFAM" id="SSF89392">
    <property type="entry name" value="Prokaryotic lipoproteins and lipoprotein localization factors"/>
    <property type="match status" value="1"/>
</dbReference>
<organism evidence="6 7">
    <name type="scientific">Agarivorans gilvus</name>
    <dbReference type="NCBI Taxonomy" id="680279"/>
    <lineage>
        <taxon>Bacteria</taxon>
        <taxon>Pseudomonadati</taxon>
        <taxon>Pseudomonadota</taxon>
        <taxon>Gammaproteobacteria</taxon>
        <taxon>Alteromonadales</taxon>
        <taxon>Alteromonadaceae</taxon>
        <taxon>Agarivorans</taxon>
    </lineage>
</organism>
<keyword evidence="7" id="KW-1185">Reference proteome</keyword>
<dbReference type="EMBL" id="BMDY01000012">
    <property type="protein sequence ID" value="GGB07930.1"/>
    <property type="molecule type" value="Genomic_DNA"/>
</dbReference>
<name>A0ABQ1I2H7_9ALTE</name>
<protein>
    <recommendedName>
        <fullName evidence="8">Outer membrane lipoprotein carrier protein LolA</fullName>
    </recommendedName>
</protein>
<feature type="signal peptide" evidence="5">
    <location>
        <begin position="1"/>
        <end position="24"/>
    </location>
</feature>
<evidence type="ECO:0000256" key="3">
    <source>
        <dbReference type="ARBA" id="ARBA00022729"/>
    </source>
</evidence>
<evidence type="ECO:0000313" key="7">
    <source>
        <dbReference type="Proteomes" id="UP000651977"/>
    </source>
</evidence>
<dbReference type="RefSeq" id="WP_055734180.1">
    <property type="nucleotide sequence ID" value="NZ_BMDY01000012.1"/>
</dbReference>
<feature type="chain" id="PRO_5046337199" description="Outer membrane lipoprotein carrier protein LolA" evidence="5">
    <location>
        <begin position="25"/>
        <end position="214"/>
    </location>
</feature>
<evidence type="ECO:0008006" key="8">
    <source>
        <dbReference type="Google" id="ProtNLM"/>
    </source>
</evidence>
<dbReference type="Gene3D" id="2.50.20.10">
    <property type="entry name" value="Lipoprotein localisation LolA/LolB/LppX"/>
    <property type="match status" value="1"/>
</dbReference>